<dbReference type="GO" id="GO:0003677">
    <property type="term" value="F:DNA binding"/>
    <property type="evidence" value="ECO:0007669"/>
    <property type="project" value="UniProtKB-UniRule"/>
</dbReference>
<keyword evidence="5" id="KW-1185">Reference proteome</keyword>
<dbReference type="InterPro" id="IPR010998">
    <property type="entry name" value="Integrase_recombinase_N"/>
</dbReference>
<dbReference type="InterPro" id="IPR044068">
    <property type="entry name" value="CB"/>
</dbReference>
<dbReference type="SUPFAM" id="SSF56349">
    <property type="entry name" value="DNA breaking-rejoining enzymes"/>
    <property type="match status" value="1"/>
</dbReference>
<evidence type="ECO:0000313" key="5">
    <source>
        <dbReference type="Proteomes" id="UP000253741"/>
    </source>
</evidence>
<evidence type="ECO:0000259" key="3">
    <source>
        <dbReference type="PROSITE" id="PS51900"/>
    </source>
</evidence>
<name>A0A370BEG4_9ACTN</name>
<protein>
    <recommendedName>
        <fullName evidence="3">Core-binding (CB) domain-containing protein</fullName>
    </recommendedName>
</protein>
<sequence length="251" mass="28121">MWVASVFQKYKRDVRDPSYPCERPRCGHRWTVRYREPGGRRGRQREKSFSRRVGPDGADAFVVHVENDKKAGTFPDPARGTVRLQIWAQDWVERRAIGDTTRRNYEGFIRNHLVPRLGHRTLVSLARRDFEQFAKSLHGSGASLAASTVNDRMLVVAAMLEAAVVDKQIPDNPARGVRISRDPDADRGRPHCGAYIAAIPARGLSAGGYWPASKRGPRLLHRMSTVRIRQDPLAGQRHGPPCGLPHGLRAA</sequence>
<dbReference type="PROSITE" id="PS51900">
    <property type="entry name" value="CB"/>
    <property type="match status" value="1"/>
</dbReference>
<reference evidence="4 5" key="1">
    <citation type="submission" date="2018-07" db="EMBL/GenBank/DDBJ databases">
        <title>Streptomyces species from bats.</title>
        <authorList>
            <person name="Dunlap C."/>
        </authorList>
    </citation>
    <scope>NUCLEOTIDE SEQUENCE [LARGE SCALE GENOMIC DNA]</scope>
    <source>
        <strain evidence="4 5">AC230</strain>
    </source>
</reference>
<evidence type="ECO:0000313" key="4">
    <source>
        <dbReference type="EMBL" id="RDG40090.1"/>
    </source>
</evidence>
<evidence type="ECO:0000256" key="1">
    <source>
        <dbReference type="ARBA" id="ARBA00023125"/>
    </source>
</evidence>
<dbReference type="Gene3D" id="1.10.150.130">
    <property type="match status" value="1"/>
</dbReference>
<dbReference type="Proteomes" id="UP000253741">
    <property type="component" value="Unassembled WGS sequence"/>
</dbReference>
<dbReference type="EMBL" id="QQNA01000001">
    <property type="protein sequence ID" value="RDG40090.1"/>
    <property type="molecule type" value="Genomic_DNA"/>
</dbReference>
<organism evidence="4 5">
    <name type="scientific">Streptomyces corynorhini</name>
    <dbReference type="NCBI Taxonomy" id="2282652"/>
    <lineage>
        <taxon>Bacteria</taxon>
        <taxon>Bacillati</taxon>
        <taxon>Actinomycetota</taxon>
        <taxon>Actinomycetes</taxon>
        <taxon>Kitasatosporales</taxon>
        <taxon>Streptomycetaceae</taxon>
        <taxon>Streptomyces</taxon>
    </lineage>
</organism>
<gene>
    <name evidence="4" type="ORF">DVH02_00035</name>
</gene>
<proteinExistence type="predicted"/>
<dbReference type="AlphaFoldDB" id="A0A370BEG4"/>
<feature type="domain" description="Core-binding (CB)" evidence="3">
    <location>
        <begin position="82"/>
        <end position="164"/>
    </location>
</feature>
<dbReference type="InterPro" id="IPR011010">
    <property type="entry name" value="DNA_brk_join_enz"/>
</dbReference>
<accession>A0A370BEG4</accession>
<keyword evidence="1 2" id="KW-0238">DNA-binding</keyword>
<comment type="caution">
    <text evidence="4">The sequence shown here is derived from an EMBL/GenBank/DDBJ whole genome shotgun (WGS) entry which is preliminary data.</text>
</comment>
<evidence type="ECO:0000256" key="2">
    <source>
        <dbReference type="PROSITE-ProRule" id="PRU01248"/>
    </source>
</evidence>